<dbReference type="Gene3D" id="1.40.20.10">
    <property type="entry name" value="CHAD domain"/>
    <property type="match status" value="1"/>
</dbReference>
<dbReference type="AlphaFoldDB" id="A0A1R3VA41"/>
<dbReference type="Proteomes" id="UP000188388">
    <property type="component" value="Unassembled WGS sequence"/>
</dbReference>
<dbReference type="CDD" id="cd07756">
    <property type="entry name" value="CYTH-like_Pase_CHAD"/>
    <property type="match status" value="1"/>
</dbReference>
<name>A0A1R3VA41_9HYPH</name>
<dbReference type="STRING" id="1631249.BQ8794_30232"/>
<evidence type="ECO:0000259" key="2">
    <source>
        <dbReference type="PROSITE" id="PS51708"/>
    </source>
</evidence>
<dbReference type="PROSITE" id="PS51708">
    <property type="entry name" value="CHAD"/>
    <property type="match status" value="1"/>
</dbReference>
<dbReference type="GO" id="GO:0046872">
    <property type="term" value="F:metal ion binding"/>
    <property type="evidence" value="ECO:0007669"/>
    <property type="project" value="TreeGrafter"/>
</dbReference>
<proteinExistence type="predicted"/>
<dbReference type="InterPro" id="IPR038186">
    <property type="entry name" value="CHAD_dom_sf"/>
</dbReference>
<sequence>MSEIELKFLLDELTSSELWGRAKALKLASGSPKTRTLRSIYLDTPEHALKKAGIALRLRRDGRRWIQTVKTRAELHGGLSQVGEVENPAPGGRLCLDAIPDAAVREEVVHRVSGAPLQPVCETVIRRSASELSLDDGTRAELAIDIGEIHAGGRSAELRELEIELIEGSLGGLFDIAHLLFPVGGLRFSRLSKAARGYLLAEQGWIDPPLAPRNAEDVALDRAQIAEQAARDVLRECLDQVATNVVVIRELDDPEGPHQLRIGLRRLRSAFSVCASVLKSPEMTRLSMEARWLGQEVGRLRDIDVVANNIVRREAEAHADEPGLPPLADALSRQAGGLRDHLRKVLPDARVQAFLLDLARFVEARGWLVPQDFGQTERLAAPVVELAGKALSKRWKKVSKHARGLETLDVEQRHELRKELKKLRYAVEFFSPLYPAKRVDPFLKRLKKLQTVFGDLNDAAAVRAMLTGAEAPGAGDPAAQRAIGWVIGASQARAEFGWAGAKTLWGSLDETRPFWK</sequence>
<feature type="domain" description="CHAD" evidence="2">
    <location>
        <begin position="223"/>
        <end position="516"/>
    </location>
</feature>
<dbReference type="InterPro" id="IPR007899">
    <property type="entry name" value="CHAD_dom"/>
</dbReference>
<accession>A0A1R3VA41</accession>
<dbReference type="PANTHER" id="PTHR39569">
    <property type="entry name" value="INORGANIC TRIPHOSPHATASE"/>
    <property type="match status" value="1"/>
</dbReference>
<evidence type="ECO:0000313" key="3">
    <source>
        <dbReference type="EMBL" id="SIT56783.1"/>
    </source>
</evidence>
<dbReference type="InterPro" id="IPR039013">
    <property type="entry name" value="YgiF"/>
</dbReference>
<dbReference type="SUPFAM" id="SSF55154">
    <property type="entry name" value="CYTH-like phosphatases"/>
    <property type="match status" value="1"/>
</dbReference>
<gene>
    <name evidence="3" type="ORF">BQ8794_30232</name>
</gene>
<dbReference type="SMART" id="SM00880">
    <property type="entry name" value="CHAD"/>
    <property type="match status" value="1"/>
</dbReference>
<dbReference type="PANTHER" id="PTHR39569:SF1">
    <property type="entry name" value="INORGANIC TRIPHOSPHATASE"/>
    <property type="match status" value="1"/>
</dbReference>
<dbReference type="Gene3D" id="2.40.320.10">
    <property type="entry name" value="Hypothetical Protein Pfu-838710-001"/>
    <property type="match status" value="1"/>
</dbReference>
<dbReference type="InterPro" id="IPR023577">
    <property type="entry name" value="CYTH_domain"/>
</dbReference>
<evidence type="ECO:0000313" key="4">
    <source>
        <dbReference type="Proteomes" id="UP000188388"/>
    </source>
</evidence>
<protein>
    <submittedName>
        <fullName evidence="3">Putative adenylate cyclase</fullName>
    </submittedName>
</protein>
<evidence type="ECO:0000259" key="1">
    <source>
        <dbReference type="PROSITE" id="PS51707"/>
    </source>
</evidence>
<organism evidence="3 4">
    <name type="scientific">Mesorhizobium prunaredense</name>
    <dbReference type="NCBI Taxonomy" id="1631249"/>
    <lineage>
        <taxon>Bacteria</taxon>
        <taxon>Pseudomonadati</taxon>
        <taxon>Pseudomonadota</taxon>
        <taxon>Alphaproteobacteria</taxon>
        <taxon>Hyphomicrobiales</taxon>
        <taxon>Phyllobacteriaceae</taxon>
        <taxon>Mesorhizobium</taxon>
    </lineage>
</organism>
<dbReference type="PROSITE" id="PS51707">
    <property type="entry name" value="CYTH"/>
    <property type="match status" value="1"/>
</dbReference>
<dbReference type="GO" id="GO:0050355">
    <property type="term" value="F:inorganic triphosphate phosphatase activity"/>
    <property type="evidence" value="ECO:0007669"/>
    <property type="project" value="InterPro"/>
</dbReference>
<dbReference type="InterPro" id="IPR033469">
    <property type="entry name" value="CYTH-like_dom_sf"/>
</dbReference>
<dbReference type="Pfam" id="PF05235">
    <property type="entry name" value="CHAD"/>
    <property type="match status" value="1"/>
</dbReference>
<reference evidence="4" key="1">
    <citation type="submission" date="2017-01" db="EMBL/GenBank/DDBJ databases">
        <authorList>
            <person name="Brunel B."/>
        </authorList>
    </citation>
    <scope>NUCLEOTIDE SEQUENCE [LARGE SCALE GENOMIC DNA]</scope>
</reference>
<dbReference type="RefSeq" id="WP_077380062.1">
    <property type="nucleotide sequence ID" value="NZ_FTPD01000023.1"/>
</dbReference>
<dbReference type="EMBL" id="FTPD01000023">
    <property type="protein sequence ID" value="SIT56783.1"/>
    <property type="molecule type" value="Genomic_DNA"/>
</dbReference>
<dbReference type="SMART" id="SM01118">
    <property type="entry name" value="CYTH"/>
    <property type="match status" value="1"/>
</dbReference>
<feature type="domain" description="CYTH" evidence="1">
    <location>
        <begin position="1"/>
        <end position="204"/>
    </location>
</feature>
<keyword evidence="4" id="KW-1185">Reference proteome</keyword>
<dbReference type="Pfam" id="PF01928">
    <property type="entry name" value="CYTH"/>
    <property type="match status" value="1"/>
</dbReference>